<feature type="domain" description="Peptidase M17 leucyl aminopeptidase N-terminal" evidence="10">
    <location>
        <begin position="29"/>
        <end position="147"/>
    </location>
</feature>
<comment type="caution">
    <text evidence="11">The sequence shown here is derived from an EMBL/GenBank/DDBJ whole genome shotgun (WGS) entry which is preliminary data.</text>
</comment>
<dbReference type="NCBIfam" id="NF002073">
    <property type="entry name" value="PRK00913.1-2"/>
    <property type="match status" value="1"/>
</dbReference>
<comment type="subcellular location">
    <subcellularLocation>
        <location evidence="8">Cytoplasm</location>
    </subcellularLocation>
</comment>
<feature type="binding site" evidence="8">
    <location>
        <position position="269"/>
    </location>
    <ligand>
        <name>Mn(2+)</name>
        <dbReference type="ChEBI" id="CHEBI:29035"/>
        <label>1</label>
    </ligand>
</feature>
<dbReference type="InterPro" id="IPR043472">
    <property type="entry name" value="Macro_dom-like"/>
</dbReference>
<dbReference type="RefSeq" id="WP_113658595.1">
    <property type="nucleotide sequence ID" value="NZ_KZ845665.1"/>
</dbReference>
<feature type="active site" evidence="8">
    <location>
        <position position="276"/>
    </location>
</feature>
<feature type="binding site" evidence="8">
    <location>
        <position position="349"/>
    </location>
    <ligand>
        <name>Mn(2+)</name>
        <dbReference type="ChEBI" id="CHEBI:29035"/>
        <label>2</label>
    </ligand>
</feature>
<evidence type="ECO:0000259" key="10">
    <source>
        <dbReference type="Pfam" id="PF02789"/>
    </source>
</evidence>
<dbReference type="SUPFAM" id="SSF52949">
    <property type="entry name" value="Macro domain-like"/>
    <property type="match status" value="1"/>
</dbReference>
<gene>
    <name evidence="8" type="primary">pepA</name>
    <name evidence="11" type="ORF">DL897_07920</name>
</gene>
<dbReference type="GO" id="GO:0005737">
    <property type="term" value="C:cytoplasm"/>
    <property type="evidence" value="ECO:0007669"/>
    <property type="project" value="UniProtKB-SubCell"/>
</dbReference>
<dbReference type="AlphaFoldDB" id="A0A364K6P7"/>
<dbReference type="EC" id="3.4.11.10" evidence="8"/>
<comment type="catalytic activity">
    <reaction evidence="1 8">
        <text>Release of an N-terminal amino acid, Xaa-|-Yaa-, in which Xaa is preferably Leu, but may be other amino acids including Pro although not Arg or Lys, and Yaa may be Pro. Amino acid amides and methyl esters are also readily hydrolyzed, but rates on arylamides are exceedingly low.</text>
        <dbReference type="EC" id="3.4.11.1"/>
    </reaction>
</comment>
<feature type="binding site" evidence="8">
    <location>
        <position position="288"/>
    </location>
    <ligand>
        <name>Mn(2+)</name>
        <dbReference type="ChEBI" id="CHEBI:29035"/>
        <label>2</label>
    </ligand>
</feature>
<dbReference type="GO" id="GO:0030145">
    <property type="term" value="F:manganese ion binding"/>
    <property type="evidence" value="ECO:0007669"/>
    <property type="project" value="UniProtKB-UniRule"/>
</dbReference>
<evidence type="ECO:0000256" key="5">
    <source>
        <dbReference type="ARBA" id="ARBA00022670"/>
    </source>
</evidence>
<dbReference type="PANTHER" id="PTHR11963:SF23">
    <property type="entry name" value="CYTOSOL AMINOPEPTIDASE"/>
    <property type="match status" value="1"/>
</dbReference>
<evidence type="ECO:0000256" key="2">
    <source>
        <dbReference type="ARBA" id="ARBA00000967"/>
    </source>
</evidence>
<keyword evidence="12" id="KW-1185">Reference proteome</keyword>
<dbReference type="Gene3D" id="3.40.220.10">
    <property type="entry name" value="Leucine Aminopeptidase, subunit E, domain 1"/>
    <property type="match status" value="1"/>
</dbReference>
<feature type="binding site" evidence="8">
    <location>
        <position position="264"/>
    </location>
    <ligand>
        <name>Mn(2+)</name>
        <dbReference type="ChEBI" id="CHEBI:29035"/>
        <label>2</label>
    </ligand>
</feature>
<evidence type="ECO:0000259" key="9">
    <source>
        <dbReference type="Pfam" id="PF00883"/>
    </source>
</evidence>
<comment type="function">
    <text evidence="7 8">Presumably involved in the processing and regular turnover of intracellular proteins. Catalyzes the removal of unsubstituted N-terminal amino acids from various peptides.</text>
</comment>
<evidence type="ECO:0000313" key="12">
    <source>
        <dbReference type="Proteomes" id="UP000251213"/>
    </source>
</evidence>
<dbReference type="PRINTS" id="PR00481">
    <property type="entry name" value="LAMNOPPTDASE"/>
</dbReference>
<keyword evidence="8" id="KW-0464">Manganese</keyword>
<dbReference type="EC" id="3.4.11.1" evidence="8"/>
<evidence type="ECO:0000256" key="1">
    <source>
        <dbReference type="ARBA" id="ARBA00000135"/>
    </source>
</evidence>
<comment type="cofactor">
    <cofactor evidence="8">
        <name>Mn(2+)</name>
        <dbReference type="ChEBI" id="CHEBI:29035"/>
    </cofactor>
    <text evidence="8">Binds 2 manganese ions per subunit.</text>
</comment>
<feature type="binding site" evidence="8">
    <location>
        <position position="347"/>
    </location>
    <ligand>
        <name>Mn(2+)</name>
        <dbReference type="ChEBI" id="CHEBI:29035"/>
        <label>1</label>
    </ligand>
</feature>
<accession>A0A364K6P7</accession>
<keyword evidence="8" id="KW-0479">Metal-binding</keyword>
<dbReference type="Pfam" id="PF02789">
    <property type="entry name" value="Peptidase_M17_N"/>
    <property type="match status" value="1"/>
</dbReference>
<keyword evidence="8" id="KW-0963">Cytoplasm</keyword>
<evidence type="ECO:0000256" key="3">
    <source>
        <dbReference type="ARBA" id="ARBA00009528"/>
    </source>
</evidence>
<name>A0A364K6P7_9BACL</name>
<reference evidence="11 12" key="2">
    <citation type="submission" date="2018-06" db="EMBL/GenBank/DDBJ databases">
        <authorList>
            <person name="Zhirakovskaya E."/>
        </authorList>
    </citation>
    <scope>NUCLEOTIDE SEQUENCE [LARGE SCALE GENOMIC DNA]</scope>
    <source>
        <strain evidence="11 12">FBKL4.011</strain>
    </source>
</reference>
<comment type="catalytic activity">
    <reaction evidence="2 8">
        <text>Release of an N-terminal amino acid, preferentially leucine, but not glutamic or aspartic acids.</text>
        <dbReference type="EC" id="3.4.11.10"/>
    </reaction>
</comment>
<feature type="active site" evidence="8">
    <location>
        <position position="351"/>
    </location>
</feature>
<dbReference type="Pfam" id="PF00883">
    <property type="entry name" value="Peptidase_M17"/>
    <property type="match status" value="1"/>
</dbReference>
<dbReference type="CDD" id="cd00433">
    <property type="entry name" value="Peptidase_M17"/>
    <property type="match status" value="1"/>
</dbReference>
<feature type="binding site" evidence="8">
    <location>
        <position position="269"/>
    </location>
    <ligand>
        <name>Mn(2+)</name>
        <dbReference type="ChEBI" id="CHEBI:29035"/>
        <label>2</label>
    </ligand>
</feature>
<evidence type="ECO:0000256" key="6">
    <source>
        <dbReference type="ARBA" id="ARBA00022801"/>
    </source>
</evidence>
<dbReference type="OrthoDB" id="9809354at2"/>
<dbReference type="Proteomes" id="UP000251213">
    <property type="component" value="Unassembled WGS sequence"/>
</dbReference>
<protein>
    <recommendedName>
        <fullName evidence="8">Probable cytosol aminopeptidase</fullName>
        <ecNumber evidence="8">3.4.11.1</ecNumber>
    </recommendedName>
    <alternativeName>
        <fullName evidence="8">Leucine aminopeptidase</fullName>
        <shortName evidence="8">LAP</shortName>
        <ecNumber evidence="8">3.4.11.10</ecNumber>
    </alternativeName>
    <alternativeName>
        <fullName evidence="8">Leucyl aminopeptidase</fullName>
    </alternativeName>
</protein>
<sequence>MNWKFSHESISKLAADAMILFYTEDCVTLSEDLREVDYMLEGHISRLMIDGEITGKFGEVTILRDWNKKPMTRVFITGLGKKEKVDLFKLKDAVAIAARKAKKIGLKQLSISSPSYMIQHFNPVDIIQSLVEGIELGTYQHHTYQEHKQDSEPNIILSCKGFPEKAVEIGVERGIIFSQATNLARFLTNEPANRLNPESFTQYAQKIAEKSGLSIEILEEDQLISKKMQALLSVSAGSKYGAKMVVLSYNGAPDCTDVIGLVGKGVTYDSGGLQIKKDAHVLSEMKVDMAGGAAVLGAMEAIGAIKPHTNVIAVIPLCENMIDSNAYRPGDVISTYSGKTIEITHTDAEGRLVLADALTYIKQLGATKLVDVATLTGTVYSTFGHEVSAMMTNNQDWSSEVLYASKITGERIWELPLYEEYEELMQSEIADLKNFGGWGAVSIQGGIFLKHFVGETPWVHLDITGTILRPEEKGVYEKGATGAIVRTLIQLAMRTY</sequence>
<dbReference type="InterPro" id="IPR000819">
    <property type="entry name" value="Peptidase_M17_C"/>
</dbReference>
<proteinExistence type="inferred from homology"/>
<dbReference type="NCBIfam" id="NF002083">
    <property type="entry name" value="PRK00913.3-5"/>
    <property type="match status" value="1"/>
</dbReference>
<dbReference type="HAMAP" id="MF_00181">
    <property type="entry name" value="Cytosol_peptidase_M17"/>
    <property type="match status" value="1"/>
</dbReference>
<reference evidence="11 12" key="1">
    <citation type="submission" date="2018-06" db="EMBL/GenBank/DDBJ databases">
        <title>Thermoflavimicrobium daqus sp. nov., a thermophilic microbe isolated from Moutai-flavour Daqu.</title>
        <authorList>
            <person name="Wang X."/>
            <person name="Zhou H."/>
        </authorList>
    </citation>
    <scope>NUCLEOTIDE SEQUENCE [LARGE SCALE GENOMIC DNA]</scope>
    <source>
        <strain evidence="11 12">FBKL4.011</strain>
    </source>
</reference>
<evidence type="ECO:0000313" key="11">
    <source>
        <dbReference type="EMBL" id="RAL25981.1"/>
    </source>
</evidence>
<comment type="similarity">
    <text evidence="3 8">Belongs to the peptidase M17 family.</text>
</comment>
<dbReference type="PANTHER" id="PTHR11963">
    <property type="entry name" value="LEUCINE AMINOPEPTIDASE-RELATED"/>
    <property type="match status" value="1"/>
</dbReference>
<dbReference type="InterPro" id="IPR008283">
    <property type="entry name" value="Peptidase_M17_N"/>
</dbReference>
<dbReference type="GO" id="GO:0006508">
    <property type="term" value="P:proteolysis"/>
    <property type="evidence" value="ECO:0007669"/>
    <property type="project" value="UniProtKB-KW"/>
</dbReference>
<evidence type="ECO:0000256" key="7">
    <source>
        <dbReference type="ARBA" id="ARBA00049972"/>
    </source>
</evidence>
<feature type="binding site" evidence="8">
    <location>
        <position position="349"/>
    </location>
    <ligand>
        <name>Mn(2+)</name>
        <dbReference type="ChEBI" id="CHEBI:29035"/>
        <label>1</label>
    </ligand>
</feature>
<dbReference type="InterPro" id="IPR011356">
    <property type="entry name" value="Leucine_aapep/pepB"/>
</dbReference>
<keyword evidence="5 8" id="KW-0645">Protease</keyword>
<dbReference type="Gene3D" id="3.40.630.10">
    <property type="entry name" value="Zn peptidases"/>
    <property type="match status" value="1"/>
</dbReference>
<keyword evidence="4 8" id="KW-0031">Aminopeptidase</keyword>
<dbReference type="GO" id="GO:0070006">
    <property type="term" value="F:metalloaminopeptidase activity"/>
    <property type="evidence" value="ECO:0007669"/>
    <property type="project" value="InterPro"/>
</dbReference>
<evidence type="ECO:0000256" key="4">
    <source>
        <dbReference type="ARBA" id="ARBA00022438"/>
    </source>
</evidence>
<keyword evidence="6 8" id="KW-0378">Hydrolase</keyword>
<dbReference type="InterPro" id="IPR023042">
    <property type="entry name" value="Peptidase_M17_leu_NH2_pept"/>
</dbReference>
<organism evidence="11 12">
    <name type="scientific">Thermoflavimicrobium daqui</name>
    <dbReference type="NCBI Taxonomy" id="2137476"/>
    <lineage>
        <taxon>Bacteria</taxon>
        <taxon>Bacillati</taxon>
        <taxon>Bacillota</taxon>
        <taxon>Bacilli</taxon>
        <taxon>Bacillales</taxon>
        <taxon>Thermoactinomycetaceae</taxon>
        <taxon>Thermoflavimicrobium</taxon>
    </lineage>
</organism>
<dbReference type="SUPFAM" id="SSF53187">
    <property type="entry name" value="Zn-dependent exopeptidases"/>
    <property type="match status" value="1"/>
</dbReference>
<evidence type="ECO:0000256" key="8">
    <source>
        <dbReference type="HAMAP-Rule" id="MF_00181"/>
    </source>
</evidence>
<dbReference type="EMBL" id="QJKK01000003">
    <property type="protein sequence ID" value="RAL25981.1"/>
    <property type="molecule type" value="Genomic_DNA"/>
</dbReference>
<feature type="domain" description="Cytosol aminopeptidase" evidence="9">
    <location>
        <begin position="182"/>
        <end position="489"/>
    </location>
</feature>